<dbReference type="SUPFAM" id="SSF50630">
    <property type="entry name" value="Acid proteases"/>
    <property type="match status" value="1"/>
</dbReference>
<keyword evidence="3" id="KW-0732">Signal</keyword>
<evidence type="ECO:0000256" key="8">
    <source>
        <dbReference type="SAM" id="Phobius"/>
    </source>
</evidence>
<keyword evidence="8" id="KW-0812">Transmembrane</keyword>
<feature type="region of interest" description="Disordered" evidence="7">
    <location>
        <begin position="1"/>
        <end position="23"/>
    </location>
</feature>
<feature type="non-terminal residue" evidence="10">
    <location>
        <position position="1"/>
    </location>
</feature>
<evidence type="ECO:0000256" key="7">
    <source>
        <dbReference type="SAM" id="MobiDB-lite"/>
    </source>
</evidence>
<dbReference type="EMBL" id="OW152829">
    <property type="protein sequence ID" value="CAH2047056.1"/>
    <property type="molecule type" value="Genomic_DNA"/>
</dbReference>
<feature type="transmembrane region" description="Helical" evidence="8">
    <location>
        <begin position="222"/>
        <end position="243"/>
    </location>
</feature>
<evidence type="ECO:0000313" key="10">
    <source>
        <dbReference type="EMBL" id="CAH2047056.1"/>
    </source>
</evidence>
<evidence type="ECO:0000256" key="4">
    <source>
        <dbReference type="ARBA" id="ARBA00022750"/>
    </source>
</evidence>
<dbReference type="PANTHER" id="PTHR47965">
    <property type="entry name" value="ASPARTYL PROTEASE-RELATED"/>
    <property type="match status" value="1"/>
</dbReference>
<protein>
    <recommendedName>
        <fullName evidence="9">Peptidase A1 domain-containing protein</fullName>
    </recommendedName>
</protein>
<evidence type="ECO:0000256" key="2">
    <source>
        <dbReference type="ARBA" id="ARBA00022670"/>
    </source>
</evidence>
<dbReference type="InterPro" id="IPR033121">
    <property type="entry name" value="PEPTIDASE_A1"/>
</dbReference>
<dbReference type="InterPro" id="IPR032799">
    <property type="entry name" value="TAXi_C"/>
</dbReference>
<evidence type="ECO:0000256" key="1">
    <source>
        <dbReference type="ARBA" id="ARBA00007447"/>
    </source>
</evidence>
<organism evidence="10 11">
    <name type="scientific">Iphiclides podalirius</name>
    <name type="common">scarce swallowtail</name>
    <dbReference type="NCBI Taxonomy" id="110791"/>
    <lineage>
        <taxon>Eukaryota</taxon>
        <taxon>Metazoa</taxon>
        <taxon>Ecdysozoa</taxon>
        <taxon>Arthropoda</taxon>
        <taxon>Hexapoda</taxon>
        <taxon>Insecta</taxon>
        <taxon>Pterygota</taxon>
        <taxon>Neoptera</taxon>
        <taxon>Endopterygota</taxon>
        <taxon>Lepidoptera</taxon>
        <taxon>Glossata</taxon>
        <taxon>Ditrysia</taxon>
        <taxon>Papilionoidea</taxon>
        <taxon>Papilionidae</taxon>
        <taxon>Papilioninae</taxon>
        <taxon>Iphiclides</taxon>
    </lineage>
</organism>
<sequence>MTTASDGSSMPPNSSDGNVSGSEADAHSKYFEIDRDVCRTLNEQKSIVDSGTTNIRLPDELFRRVVNEFKSAAQKSNVLILDEFWYHGEAACWPEPQVWSLPWLAIDLLDGDAENQYFTLEIPPQNYMRVVSARNSTGGSETFSEFCYKLGLEAGGTETVLGYTAMEGFEVLFNRSAGWIGWKSSNCGPSPRISGPHNTSVSLLIQCKLIEPVSDVSISIKAAQWTLFVISMIALGVLVYLLAPCVKMMLAKPLPRTQQISLSQAALVDQEGT</sequence>
<keyword evidence="5" id="KW-0378">Hydrolase</keyword>
<keyword evidence="6" id="KW-0865">Zymogen</keyword>
<dbReference type="Pfam" id="PF14541">
    <property type="entry name" value="TAXi_C"/>
    <property type="match status" value="1"/>
</dbReference>
<name>A0ABN8I5F9_9NEOP</name>
<keyword evidence="2" id="KW-0645">Protease</keyword>
<evidence type="ECO:0000256" key="5">
    <source>
        <dbReference type="ARBA" id="ARBA00022801"/>
    </source>
</evidence>
<evidence type="ECO:0000259" key="9">
    <source>
        <dbReference type="PROSITE" id="PS51767"/>
    </source>
</evidence>
<dbReference type="Proteomes" id="UP000837857">
    <property type="component" value="Chromosome 17"/>
</dbReference>
<dbReference type="InterPro" id="IPR001461">
    <property type="entry name" value="Aspartic_peptidase_A1"/>
</dbReference>
<dbReference type="InterPro" id="IPR021109">
    <property type="entry name" value="Peptidase_aspartic_dom_sf"/>
</dbReference>
<dbReference type="PROSITE" id="PS51767">
    <property type="entry name" value="PEPTIDASE_A1"/>
    <property type="match status" value="1"/>
</dbReference>
<dbReference type="PANTHER" id="PTHR47965:SF12">
    <property type="entry name" value="ASPARTIC PROTEINASE 3-RELATED"/>
    <property type="match status" value="1"/>
</dbReference>
<feature type="compositionally biased region" description="Polar residues" evidence="7">
    <location>
        <begin position="1"/>
        <end position="21"/>
    </location>
</feature>
<gene>
    <name evidence="10" type="ORF">IPOD504_LOCUS5609</name>
</gene>
<proteinExistence type="inferred from homology"/>
<evidence type="ECO:0000313" key="11">
    <source>
        <dbReference type="Proteomes" id="UP000837857"/>
    </source>
</evidence>
<keyword evidence="4" id="KW-0064">Aspartyl protease</keyword>
<accession>A0ABN8I5F9</accession>
<evidence type="ECO:0000256" key="6">
    <source>
        <dbReference type="ARBA" id="ARBA00023145"/>
    </source>
</evidence>
<evidence type="ECO:0000256" key="3">
    <source>
        <dbReference type="ARBA" id="ARBA00022729"/>
    </source>
</evidence>
<dbReference type="Gene3D" id="2.40.70.10">
    <property type="entry name" value="Acid Proteases"/>
    <property type="match status" value="1"/>
</dbReference>
<keyword evidence="8" id="KW-0472">Membrane</keyword>
<reference evidence="10" key="1">
    <citation type="submission" date="2022-03" db="EMBL/GenBank/DDBJ databases">
        <authorList>
            <person name="Martin H S."/>
        </authorList>
    </citation>
    <scope>NUCLEOTIDE SEQUENCE</scope>
</reference>
<feature type="domain" description="Peptidase A1" evidence="9">
    <location>
        <begin position="1"/>
        <end position="183"/>
    </location>
</feature>
<comment type="similarity">
    <text evidence="1">Belongs to the peptidase A1 family.</text>
</comment>
<keyword evidence="11" id="KW-1185">Reference proteome</keyword>
<keyword evidence="8" id="KW-1133">Transmembrane helix</keyword>